<keyword evidence="2" id="KW-1185">Reference proteome</keyword>
<reference evidence="1" key="2">
    <citation type="submission" date="2020-11" db="EMBL/GenBank/DDBJ databases">
        <authorList>
            <person name="McCartney M.A."/>
            <person name="Auch B."/>
            <person name="Kono T."/>
            <person name="Mallez S."/>
            <person name="Becker A."/>
            <person name="Gohl D.M."/>
            <person name="Silverstein K.A.T."/>
            <person name="Koren S."/>
            <person name="Bechman K.B."/>
            <person name="Herman A."/>
            <person name="Abrahante J.E."/>
            <person name="Garbe J."/>
        </authorList>
    </citation>
    <scope>NUCLEOTIDE SEQUENCE</scope>
    <source>
        <strain evidence="1">Duluth1</strain>
        <tissue evidence="1">Whole animal</tissue>
    </source>
</reference>
<name>A0A9D4LC95_DREPO</name>
<evidence type="ECO:0000313" key="2">
    <source>
        <dbReference type="Proteomes" id="UP000828390"/>
    </source>
</evidence>
<evidence type="ECO:0000313" key="1">
    <source>
        <dbReference type="EMBL" id="KAH3855460.1"/>
    </source>
</evidence>
<dbReference type="EMBL" id="JAIWYP010000003">
    <property type="protein sequence ID" value="KAH3855460.1"/>
    <property type="molecule type" value="Genomic_DNA"/>
</dbReference>
<dbReference type="Proteomes" id="UP000828390">
    <property type="component" value="Unassembled WGS sequence"/>
</dbReference>
<proteinExistence type="predicted"/>
<dbReference type="AlphaFoldDB" id="A0A9D4LC95"/>
<gene>
    <name evidence="1" type="ORF">DPMN_098027</name>
</gene>
<accession>A0A9D4LC95</accession>
<comment type="caution">
    <text evidence="1">The sequence shown here is derived from an EMBL/GenBank/DDBJ whole genome shotgun (WGS) entry which is preliminary data.</text>
</comment>
<sequence>MHFSLQLKHVHSATAFGDNQMWIRLEAHKTAHAGRFTYLQMPRSIYDMLLGYCKLVLKDETDGEQYVFGNGEQDARNCSINRWLQKAWAK</sequence>
<organism evidence="1 2">
    <name type="scientific">Dreissena polymorpha</name>
    <name type="common">Zebra mussel</name>
    <name type="synonym">Mytilus polymorpha</name>
    <dbReference type="NCBI Taxonomy" id="45954"/>
    <lineage>
        <taxon>Eukaryota</taxon>
        <taxon>Metazoa</taxon>
        <taxon>Spiralia</taxon>
        <taxon>Lophotrochozoa</taxon>
        <taxon>Mollusca</taxon>
        <taxon>Bivalvia</taxon>
        <taxon>Autobranchia</taxon>
        <taxon>Heteroconchia</taxon>
        <taxon>Euheterodonta</taxon>
        <taxon>Imparidentia</taxon>
        <taxon>Neoheterodontei</taxon>
        <taxon>Myida</taxon>
        <taxon>Dreissenoidea</taxon>
        <taxon>Dreissenidae</taxon>
        <taxon>Dreissena</taxon>
    </lineage>
</organism>
<protein>
    <submittedName>
        <fullName evidence="1">Uncharacterized protein</fullName>
    </submittedName>
</protein>
<reference evidence="1" key="1">
    <citation type="journal article" date="2019" name="bioRxiv">
        <title>The Genome of the Zebra Mussel, Dreissena polymorpha: A Resource for Invasive Species Research.</title>
        <authorList>
            <person name="McCartney M.A."/>
            <person name="Auch B."/>
            <person name="Kono T."/>
            <person name="Mallez S."/>
            <person name="Zhang Y."/>
            <person name="Obille A."/>
            <person name="Becker A."/>
            <person name="Abrahante J.E."/>
            <person name="Garbe J."/>
            <person name="Badalamenti J.P."/>
            <person name="Herman A."/>
            <person name="Mangelson H."/>
            <person name="Liachko I."/>
            <person name="Sullivan S."/>
            <person name="Sone E.D."/>
            <person name="Koren S."/>
            <person name="Silverstein K.A.T."/>
            <person name="Beckman K.B."/>
            <person name="Gohl D.M."/>
        </authorList>
    </citation>
    <scope>NUCLEOTIDE SEQUENCE</scope>
    <source>
        <strain evidence="1">Duluth1</strain>
        <tissue evidence="1">Whole animal</tissue>
    </source>
</reference>